<evidence type="ECO:0000313" key="2">
    <source>
        <dbReference type="Proteomes" id="UP000198688"/>
    </source>
</evidence>
<evidence type="ECO:0000313" key="1">
    <source>
        <dbReference type="EMBL" id="SDT81392.1"/>
    </source>
</evidence>
<dbReference type="RefSeq" id="WP_092556350.1">
    <property type="nucleotide sequence ID" value="NZ_BOMJ01000019.1"/>
</dbReference>
<keyword evidence="2" id="KW-1185">Reference proteome</keyword>
<dbReference type="EMBL" id="LT629758">
    <property type="protein sequence ID" value="SDT81392.1"/>
    <property type="molecule type" value="Genomic_DNA"/>
</dbReference>
<reference evidence="1 2" key="1">
    <citation type="submission" date="2016-10" db="EMBL/GenBank/DDBJ databases">
        <authorList>
            <person name="de Groot N.N."/>
        </authorList>
    </citation>
    <scope>NUCLEOTIDE SEQUENCE [LARGE SCALE GENOMIC DNA]</scope>
    <source>
        <strain evidence="1 2">DSM 43941</strain>
    </source>
</reference>
<dbReference type="Proteomes" id="UP000198688">
    <property type="component" value="Chromosome I"/>
</dbReference>
<accession>A0A1H2DFX0</accession>
<protein>
    <submittedName>
        <fullName evidence="1">Uncharacterized protein</fullName>
    </submittedName>
</protein>
<sequence>MTISIGTSTTPTVWETHAAWLRLREDCSRLAIDAASEMSERRMRDDKEAVMASRDRIARMTPPSIVNVLI</sequence>
<name>A0A1H2DFX0_9ACTN</name>
<dbReference type="AlphaFoldDB" id="A0A1H2DFX0"/>
<proteinExistence type="predicted"/>
<gene>
    <name evidence="1" type="ORF">SAMN04489716_9612</name>
</gene>
<dbReference type="OrthoDB" id="3298290at2"/>
<organism evidence="1 2">
    <name type="scientific">Actinoplanes derwentensis</name>
    <dbReference type="NCBI Taxonomy" id="113562"/>
    <lineage>
        <taxon>Bacteria</taxon>
        <taxon>Bacillati</taxon>
        <taxon>Actinomycetota</taxon>
        <taxon>Actinomycetes</taxon>
        <taxon>Micromonosporales</taxon>
        <taxon>Micromonosporaceae</taxon>
        <taxon>Actinoplanes</taxon>
    </lineage>
</organism>